<feature type="region of interest" description="Disordered" evidence="1">
    <location>
        <begin position="40"/>
        <end position="111"/>
    </location>
</feature>
<dbReference type="AlphaFoldDB" id="A0A5E4AGF6"/>
<keyword evidence="4" id="KW-1185">Reference proteome</keyword>
<gene>
    <name evidence="2" type="ORF">GHT09_018413</name>
    <name evidence="3" type="ORF">MONAX_5E027351</name>
</gene>
<evidence type="ECO:0000313" key="3">
    <source>
        <dbReference type="EMBL" id="VTJ55859.1"/>
    </source>
</evidence>
<dbReference type="Proteomes" id="UP000335636">
    <property type="component" value="Unassembled WGS sequence"/>
</dbReference>
<dbReference type="EMBL" id="CABDUW010000056">
    <property type="protein sequence ID" value="VTJ55859.1"/>
    <property type="molecule type" value="Genomic_DNA"/>
</dbReference>
<evidence type="ECO:0000256" key="1">
    <source>
        <dbReference type="SAM" id="MobiDB-lite"/>
    </source>
</evidence>
<sequence>MKHMTVVLDRGQPDWGQWHLSATSWFSAWVFLPEPMQKRHRNTTHSPMTTNPCGSEASPSPESSSSWASSSFSARDADASSTSNRELGNPMKRRELSAAPSAVSPPAGGRNTWCHGTRPGFPWHLMRPTHLLLTCHLDCPLSQPCPTESPSLSDFQ</sequence>
<feature type="compositionally biased region" description="Low complexity" evidence="1">
    <location>
        <begin position="55"/>
        <end position="83"/>
    </location>
</feature>
<evidence type="ECO:0000313" key="4">
    <source>
        <dbReference type="Proteomes" id="UP000335636"/>
    </source>
</evidence>
<protein>
    <submittedName>
        <fullName evidence="2">Phospholemman</fullName>
    </submittedName>
</protein>
<accession>A0A5E4AGF6</accession>
<reference evidence="3 4" key="1">
    <citation type="submission" date="2019-04" db="EMBL/GenBank/DDBJ databases">
        <authorList>
            <person name="Alioto T."/>
            <person name="Alioto T."/>
        </authorList>
    </citation>
    <scope>NUCLEOTIDE SEQUENCE [LARGE SCALE GENOMIC DNA]</scope>
</reference>
<dbReference type="EMBL" id="WJEC01007549">
    <property type="protein sequence ID" value="KAF7470190.1"/>
    <property type="molecule type" value="Genomic_DNA"/>
</dbReference>
<evidence type="ECO:0000313" key="2">
    <source>
        <dbReference type="EMBL" id="KAF7470190.1"/>
    </source>
</evidence>
<dbReference type="Proteomes" id="UP000662637">
    <property type="component" value="Unassembled WGS sequence"/>
</dbReference>
<proteinExistence type="predicted"/>
<feature type="compositionally biased region" description="Low complexity" evidence="1">
    <location>
        <begin position="97"/>
        <end position="107"/>
    </location>
</feature>
<organism evidence="3 4">
    <name type="scientific">Marmota monax</name>
    <name type="common">Woodchuck</name>
    <dbReference type="NCBI Taxonomy" id="9995"/>
    <lineage>
        <taxon>Eukaryota</taxon>
        <taxon>Metazoa</taxon>
        <taxon>Chordata</taxon>
        <taxon>Craniata</taxon>
        <taxon>Vertebrata</taxon>
        <taxon>Euteleostomi</taxon>
        <taxon>Mammalia</taxon>
        <taxon>Eutheria</taxon>
        <taxon>Euarchontoglires</taxon>
        <taxon>Glires</taxon>
        <taxon>Rodentia</taxon>
        <taxon>Sciuromorpha</taxon>
        <taxon>Sciuridae</taxon>
        <taxon>Xerinae</taxon>
        <taxon>Marmotini</taxon>
        <taxon>Marmota</taxon>
    </lineage>
</organism>
<reference evidence="2" key="2">
    <citation type="submission" date="2020-08" db="EMBL/GenBank/DDBJ databases">
        <authorList>
            <person name="Shumante A."/>
            <person name="Zimin A.V."/>
            <person name="Puiu D."/>
            <person name="Salzberg S.L."/>
        </authorList>
    </citation>
    <scope>NUCLEOTIDE SEQUENCE</scope>
    <source>
        <strain evidence="2">WC2-LM</strain>
        <tissue evidence="2">Liver</tissue>
    </source>
</reference>
<name>A0A5E4AGF6_MARMO</name>
<feature type="compositionally biased region" description="Polar residues" evidence="1">
    <location>
        <begin position="44"/>
        <end position="53"/>
    </location>
</feature>